<feature type="signal peptide" evidence="9">
    <location>
        <begin position="1"/>
        <end position="26"/>
    </location>
</feature>
<evidence type="ECO:0000259" key="10">
    <source>
        <dbReference type="PROSITE" id="PS50106"/>
    </source>
</evidence>
<sequence>MKKLSKIILSSIFAGLPLLLPVSSYAHLPSAVEGKTIPSLAPMLNKTTPSVVNIAVEKLIPQTPNPLQPEMDQNTAPTKVLGVGSGVIIDAKKGYIVTNAHVVKDQKIMVVTLKDGRRYRAKVIGKDEGFDLAVIQIHANHLTALPIGNSDQLKVGDFVVAVGSPFGLTQTVTSGVISALNRQEPRIDNFQSFIQTDAPINPGNSGGALIDLDGKLIGINTAIVTPSAGNIGIGFAIPSDMVKSVAEQLIKYGKVERGMLGVTAQNITPELADALNLKHNKGALVTKVVAESPAAKAGVEVQDIIESVNGIRIHSSAQLHNMLGLVRPGTKIELTVLRDHKVLPIKTEVADPKKVLLQRELPFLGGMRMQKFNDLEPDGTILQGVLVTGVDDSSDGALGGLEPGDIIISANGQLTPTVDELMKIAEGKPKELLLKVARGAGQLFLVIQQSQ</sequence>
<dbReference type="PRINTS" id="PR00834">
    <property type="entry name" value="PROTEASES2C"/>
</dbReference>
<dbReference type="Gene3D" id="2.30.42.10">
    <property type="match status" value="2"/>
</dbReference>
<feature type="active site" description="Charge relay system" evidence="7">
    <location>
        <position position="101"/>
    </location>
</feature>
<dbReference type="Pfam" id="PF13365">
    <property type="entry name" value="Trypsin_2"/>
    <property type="match status" value="1"/>
</dbReference>
<dbReference type="NCBIfam" id="TIGR02037">
    <property type="entry name" value="degP_htrA_DO"/>
    <property type="match status" value="1"/>
</dbReference>
<protein>
    <submittedName>
        <fullName evidence="11">Endopeptidase</fullName>
        <ecNumber evidence="11">3.4.21.-</ecNumber>
    </submittedName>
</protein>
<organism evidence="11 12">
    <name type="scientific">Coxiella burnetii (strain Dugway 5J108-111)</name>
    <dbReference type="NCBI Taxonomy" id="434922"/>
    <lineage>
        <taxon>Bacteria</taxon>
        <taxon>Pseudomonadati</taxon>
        <taxon>Pseudomonadota</taxon>
        <taxon>Gammaproteobacteria</taxon>
        <taxon>Legionellales</taxon>
        <taxon>Coxiellaceae</taxon>
        <taxon>Coxiella</taxon>
    </lineage>
</organism>
<dbReference type="AlphaFoldDB" id="A9KDU3"/>
<dbReference type="InterPro" id="IPR036034">
    <property type="entry name" value="PDZ_sf"/>
</dbReference>
<dbReference type="HOGENOM" id="CLU_020120_1_1_6"/>
<dbReference type="KEGG" id="cbd:CBUD_0769"/>
<feature type="domain" description="PDZ" evidence="10">
    <location>
        <begin position="354"/>
        <end position="440"/>
    </location>
</feature>
<feature type="active site" description="Charge relay system" evidence="7">
    <location>
        <position position="205"/>
    </location>
</feature>
<accession>A9KDU3</accession>
<evidence type="ECO:0000313" key="11">
    <source>
        <dbReference type="EMBL" id="ABS78139.1"/>
    </source>
</evidence>
<dbReference type="RefSeq" id="WP_011996728.1">
    <property type="nucleotide sequence ID" value="NC_009727.1"/>
</dbReference>
<dbReference type="GO" id="GO:0006515">
    <property type="term" value="P:protein quality control for misfolded or incompletely synthesized proteins"/>
    <property type="evidence" value="ECO:0007669"/>
    <property type="project" value="TreeGrafter"/>
</dbReference>
<dbReference type="SUPFAM" id="SSF50494">
    <property type="entry name" value="Trypsin-like serine proteases"/>
    <property type="match status" value="1"/>
</dbReference>
<dbReference type="PANTHER" id="PTHR22939:SF129">
    <property type="entry name" value="SERINE PROTEASE HTRA2, MITOCHONDRIAL"/>
    <property type="match status" value="1"/>
</dbReference>
<evidence type="ECO:0000256" key="7">
    <source>
        <dbReference type="PIRSR" id="PIRSR611782-1"/>
    </source>
</evidence>
<evidence type="ECO:0000256" key="2">
    <source>
        <dbReference type="ARBA" id="ARBA00022670"/>
    </source>
</evidence>
<dbReference type="Proteomes" id="UP000008555">
    <property type="component" value="Chromosome"/>
</dbReference>
<keyword evidence="4" id="KW-0677">Repeat</keyword>
<evidence type="ECO:0000256" key="1">
    <source>
        <dbReference type="ARBA" id="ARBA00010541"/>
    </source>
</evidence>
<feature type="domain" description="PDZ" evidence="10">
    <location>
        <begin position="249"/>
        <end position="340"/>
    </location>
</feature>
<comment type="similarity">
    <text evidence="1">Belongs to the peptidase S1C family.</text>
</comment>
<dbReference type="InterPro" id="IPR001940">
    <property type="entry name" value="Peptidase_S1C"/>
</dbReference>
<evidence type="ECO:0000256" key="4">
    <source>
        <dbReference type="ARBA" id="ARBA00022737"/>
    </source>
</evidence>
<evidence type="ECO:0000256" key="3">
    <source>
        <dbReference type="ARBA" id="ARBA00022729"/>
    </source>
</evidence>
<dbReference type="PROSITE" id="PS50106">
    <property type="entry name" value="PDZ"/>
    <property type="match status" value="2"/>
</dbReference>
<dbReference type="InterPro" id="IPR001478">
    <property type="entry name" value="PDZ"/>
</dbReference>
<dbReference type="GO" id="GO:0004252">
    <property type="term" value="F:serine-type endopeptidase activity"/>
    <property type="evidence" value="ECO:0007669"/>
    <property type="project" value="InterPro"/>
</dbReference>
<feature type="binding site" evidence="8">
    <location>
        <position position="101"/>
    </location>
    <ligand>
        <name>substrate</name>
    </ligand>
</feature>
<dbReference type="SMART" id="SM00228">
    <property type="entry name" value="PDZ"/>
    <property type="match status" value="2"/>
</dbReference>
<feature type="binding site" evidence="8">
    <location>
        <position position="57"/>
    </location>
    <ligand>
        <name>substrate</name>
    </ligand>
</feature>
<feature type="binding site" evidence="8">
    <location>
        <begin position="203"/>
        <end position="205"/>
    </location>
    <ligand>
        <name>substrate</name>
    </ligand>
</feature>
<feature type="active site" description="Charge relay system" evidence="7">
    <location>
        <position position="131"/>
    </location>
</feature>
<dbReference type="InterPro" id="IPR011782">
    <property type="entry name" value="Pept_S1C_Do"/>
</dbReference>
<evidence type="ECO:0000313" key="12">
    <source>
        <dbReference type="Proteomes" id="UP000008555"/>
    </source>
</evidence>
<proteinExistence type="inferred from homology"/>
<dbReference type="PANTHER" id="PTHR22939">
    <property type="entry name" value="SERINE PROTEASE FAMILY S1C HTRA-RELATED"/>
    <property type="match status" value="1"/>
</dbReference>
<dbReference type="SUPFAM" id="SSF50156">
    <property type="entry name" value="PDZ domain-like"/>
    <property type="match status" value="2"/>
</dbReference>
<gene>
    <name evidence="11" type="primary">degP.1</name>
    <name evidence="11" type="ordered locus">CBUD_0769</name>
</gene>
<dbReference type="FunFam" id="2.40.10.10:FF:000001">
    <property type="entry name" value="Periplasmic serine protease DegS"/>
    <property type="match status" value="1"/>
</dbReference>
<dbReference type="InterPro" id="IPR009003">
    <property type="entry name" value="Peptidase_S1_PA"/>
</dbReference>
<feature type="binding site" evidence="8">
    <location>
        <position position="131"/>
    </location>
    <ligand>
        <name>substrate</name>
    </ligand>
</feature>
<evidence type="ECO:0000256" key="6">
    <source>
        <dbReference type="ARBA" id="ARBA00022825"/>
    </source>
</evidence>
<dbReference type="EMBL" id="CP000733">
    <property type="protein sequence ID" value="ABS78139.1"/>
    <property type="molecule type" value="Genomic_DNA"/>
</dbReference>
<keyword evidence="6" id="KW-0720">Serine protease</keyword>
<reference evidence="11 12" key="1">
    <citation type="journal article" date="2009" name="Infect. Immun.">
        <title>Comparative genomics reveal extensive transposon-mediated genomic plasticity and diversity among potential effector proteins within the genus Coxiella.</title>
        <authorList>
            <person name="Beare P.A."/>
            <person name="Unsworth N."/>
            <person name="Andoh M."/>
            <person name="Voth D.E."/>
            <person name="Omsland A."/>
            <person name="Gilk S.D."/>
            <person name="Williams K.P."/>
            <person name="Sobral B.W."/>
            <person name="Kupko J.J.III."/>
            <person name="Porcella S.F."/>
            <person name="Samuel J.E."/>
            <person name="Heinzen R.A."/>
        </authorList>
    </citation>
    <scope>NUCLEOTIDE SEQUENCE [LARGE SCALE GENOMIC DNA]</scope>
    <source>
        <strain evidence="11 12">Dugway 5J108-111</strain>
    </source>
</reference>
<keyword evidence="5 11" id="KW-0378">Hydrolase</keyword>
<dbReference type="EC" id="3.4.21.-" evidence="11"/>
<keyword evidence="3 9" id="KW-0732">Signal</keyword>
<keyword evidence="2" id="KW-0645">Protease</keyword>
<evidence type="ECO:0000256" key="5">
    <source>
        <dbReference type="ARBA" id="ARBA00022801"/>
    </source>
</evidence>
<dbReference type="Pfam" id="PF13180">
    <property type="entry name" value="PDZ_2"/>
    <property type="match status" value="1"/>
</dbReference>
<dbReference type="GO" id="GO:0042597">
    <property type="term" value="C:periplasmic space"/>
    <property type="evidence" value="ECO:0007669"/>
    <property type="project" value="TreeGrafter"/>
</dbReference>
<evidence type="ECO:0000256" key="8">
    <source>
        <dbReference type="PIRSR" id="PIRSR611782-2"/>
    </source>
</evidence>
<feature type="chain" id="PRO_5038476883" evidence="9">
    <location>
        <begin position="27"/>
        <end position="451"/>
    </location>
</feature>
<dbReference type="Gene3D" id="2.40.10.120">
    <property type="match status" value="1"/>
</dbReference>
<name>A9KDU3_COXBN</name>
<evidence type="ECO:0000256" key="9">
    <source>
        <dbReference type="SAM" id="SignalP"/>
    </source>
</evidence>